<comment type="caution">
    <text evidence="1">The sequence shown here is derived from an EMBL/GenBank/DDBJ whole genome shotgun (WGS) entry which is preliminary data.</text>
</comment>
<accession>A0A0F9JTP3</accession>
<organism evidence="1">
    <name type="scientific">marine sediment metagenome</name>
    <dbReference type="NCBI Taxonomy" id="412755"/>
    <lineage>
        <taxon>unclassified sequences</taxon>
        <taxon>metagenomes</taxon>
        <taxon>ecological metagenomes</taxon>
    </lineage>
</organism>
<evidence type="ECO:0000313" key="1">
    <source>
        <dbReference type="EMBL" id="KKM02273.1"/>
    </source>
</evidence>
<gene>
    <name evidence="1" type="ORF">LCGC14_1786030</name>
</gene>
<feature type="non-terminal residue" evidence="1">
    <location>
        <position position="109"/>
    </location>
</feature>
<protein>
    <submittedName>
        <fullName evidence="1">Uncharacterized protein</fullName>
    </submittedName>
</protein>
<dbReference type="AlphaFoldDB" id="A0A0F9JTP3"/>
<proteinExistence type="predicted"/>
<dbReference type="EMBL" id="LAZR01016981">
    <property type="protein sequence ID" value="KKM02273.1"/>
    <property type="molecule type" value="Genomic_DNA"/>
</dbReference>
<reference evidence="1" key="1">
    <citation type="journal article" date="2015" name="Nature">
        <title>Complex archaea that bridge the gap between prokaryotes and eukaryotes.</title>
        <authorList>
            <person name="Spang A."/>
            <person name="Saw J.H."/>
            <person name="Jorgensen S.L."/>
            <person name="Zaremba-Niedzwiedzka K."/>
            <person name="Martijn J."/>
            <person name="Lind A.E."/>
            <person name="van Eijk R."/>
            <person name="Schleper C."/>
            <person name="Guy L."/>
            <person name="Ettema T.J."/>
        </authorList>
    </citation>
    <scope>NUCLEOTIDE SEQUENCE</scope>
</reference>
<sequence>MRNLAGVEDCDVTIREELEKAGIDIYSIGEPGRSEVPYTLYGGLGGKLLDEEGQAFMDRHGVAVDTIKKFVSFTFERAWYYWVVSGYVPLNIAVEMYENPNGKKDIRVA</sequence>
<name>A0A0F9JTP3_9ZZZZ</name>